<evidence type="ECO:0000256" key="3">
    <source>
        <dbReference type="ARBA" id="ARBA00022837"/>
    </source>
</evidence>
<feature type="region of interest" description="Disordered" evidence="6">
    <location>
        <begin position="613"/>
        <end position="638"/>
    </location>
</feature>
<evidence type="ECO:0000313" key="9">
    <source>
        <dbReference type="EMBL" id="CAK0802096.1"/>
    </source>
</evidence>
<evidence type="ECO:0000256" key="6">
    <source>
        <dbReference type="SAM" id="MobiDB-lite"/>
    </source>
</evidence>
<dbReference type="PANTHER" id="PTHR10037">
    <property type="entry name" value="VOLTAGE-GATED CATION CHANNEL CALCIUM AND SODIUM"/>
    <property type="match status" value="1"/>
</dbReference>
<feature type="domain" description="EF-hand" evidence="8">
    <location>
        <begin position="486"/>
        <end position="521"/>
    </location>
</feature>
<feature type="transmembrane region" description="Helical" evidence="7">
    <location>
        <begin position="260"/>
        <end position="283"/>
    </location>
</feature>
<feature type="transmembrane region" description="Helical" evidence="7">
    <location>
        <begin position="404"/>
        <end position="428"/>
    </location>
</feature>
<accession>A0ABN9QBK7</accession>
<dbReference type="Pfam" id="PF13499">
    <property type="entry name" value="EF-hand_7"/>
    <property type="match status" value="1"/>
</dbReference>
<protein>
    <recommendedName>
        <fullName evidence="8">EF-hand domain-containing protein</fullName>
    </recommendedName>
</protein>
<dbReference type="SUPFAM" id="SSF47473">
    <property type="entry name" value="EF-hand"/>
    <property type="match status" value="1"/>
</dbReference>
<organism evidence="9 10">
    <name type="scientific">Prorocentrum cordatum</name>
    <dbReference type="NCBI Taxonomy" id="2364126"/>
    <lineage>
        <taxon>Eukaryota</taxon>
        <taxon>Sar</taxon>
        <taxon>Alveolata</taxon>
        <taxon>Dinophyceae</taxon>
        <taxon>Prorocentrales</taxon>
        <taxon>Prorocentraceae</taxon>
        <taxon>Prorocentrum</taxon>
    </lineage>
</organism>
<dbReference type="PANTHER" id="PTHR10037:SF62">
    <property type="entry name" value="SODIUM CHANNEL PROTEIN 60E"/>
    <property type="match status" value="1"/>
</dbReference>
<keyword evidence="4 7" id="KW-1133">Transmembrane helix</keyword>
<keyword evidence="10" id="KW-1185">Reference proteome</keyword>
<feature type="domain" description="EF-hand" evidence="8">
    <location>
        <begin position="526"/>
        <end position="561"/>
    </location>
</feature>
<sequence>MPTPGNGTRLPELAATAVTCQPSTPAGCVEDRNVSFTEEVLQLLRQIASTQAEHQHQVLKRLDQLGRSNVGPAAITKYTQAPAAPSPRSVRLPSPSEHGPPLEPGPSVNSEVPRVSELPFEVTTCPQGECEPPASNPSSQQHRTRAGPRSSGMPKASKMKRFSLLDHKNVVLERLGVQECESDEWDDGIARQLATNRHMNKLHGSVGGTGAWVRGCCFALLAHPKFDISMGTVIVLNAMMIALELTVTPTEEDETPASRLAFGIAENVFLSIYLLELIFRIVACGRECLRNSWVRFDLALVCVGVLGSWIVPIIILIVGDAIEKLVPSAMFLRIFRLARLARALRLFVQFRTLWMLISGLFSSLPTIMNVFFVLLLALFVFACLGVEVMASISGAASQEMVDNYFATLPMIMLTLVQFVTMDSVATIYTPMIRENVWLMFFFLPFLLVVSVILMNLVTAVVIEVFLDHAKRDQETRKMYNEQRMSALVPQLRKVFEELDLDDSGCVTLEELNAAPEDVQSELERLLNVDSLYDLFEALDVDGSMEVTIEEFLDGMTRLTCNNQSLEITRVIKLQALIRQDLAELKHICQGRHGLPALGDVLITASSAHQVPATARSTQLGAPSTARSSVQMSIPAERA</sequence>
<gene>
    <name evidence="9" type="ORF">PCOR1329_LOCUS9723</name>
</gene>
<feature type="transmembrane region" description="Helical" evidence="7">
    <location>
        <begin position="343"/>
        <end position="364"/>
    </location>
</feature>
<dbReference type="InterPro" id="IPR005821">
    <property type="entry name" value="Ion_trans_dom"/>
</dbReference>
<name>A0ABN9QBK7_9DINO</name>
<evidence type="ECO:0000256" key="7">
    <source>
        <dbReference type="SAM" id="Phobius"/>
    </source>
</evidence>
<evidence type="ECO:0000256" key="4">
    <source>
        <dbReference type="ARBA" id="ARBA00022989"/>
    </source>
</evidence>
<keyword evidence="5 7" id="KW-0472">Membrane</keyword>
<dbReference type="PROSITE" id="PS00018">
    <property type="entry name" value="EF_HAND_1"/>
    <property type="match status" value="1"/>
</dbReference>
<evidence type="ECO:0000256" key="1">
    <source>
        <dbReference type="ARBA" id="ARBA00004141"/>
    </source>
</evidence>
<feature type="compositionally biased region" description="Polar residues" evidence="6">
    <location>
        <begin position="613"/>
        <end position="631"/>
    </location>
</feature>
<evidence type="ECO:0000256" key="5">
    <source>
        <dbReference type="ARBA" id="ARBA00023136"/>
    </source>
</evidence>
<dbReference type="SMART" id="SM00054">
    <property type="entry name" value="EFh"/>
    <property type="match status" value="2"/>
</dbReference>
<comment type="subcellular location">
    <subcellularLocation>
        <location evidence="1">Membrane</location>
        <topology evidence="1">Multi-pass membrane protein</topology>
    </subcellularLocation>
</comment>
<feature type="transmembrane region" description="Helical" evidence="7">
    <location>
        <begin position="370"/>
        <end position="392"/>
    </location>
</feature>
<feature type="transmembrane region" description="Helical" evidence="7">
    <location>
        <begin position="298"/>
        <end position="322"/>
    </location>
</feature>
<dbReference type="CDD" id="cd00051">
    <property type="entry name" value="EFh"/>
    <property type="match status" value="1"/>
</dbReference>
<dbReference type="InterPro" id="IPR043203">
    <property type="entry name" value="VGCC_Ca_Na"/>
</dbReference>
<dbReference type="EMBL" id="CAUYUJ010002725">
    <property type="protein sequence ID" value="CAK0802096.1"/>
    <property type="molecule type" value="Genomic_DNA"/>
</dbReference>
<dbReference type="SUPFAM" id="SSF81324">
    <property type="entry name" value="Voltage-gated potassium channels"/>
    <property type="match status" value="1"/>
</dbReference>
<dbReference type="Gene3D" id="1.10.287.70">
    <property type="match status" value="1"/>
</dbReference>
<dbReference type="InterPro" id="IPR018247">
    <property type="entry name" value="EF_Hand_1_Ca_BS"/>
</dbReference>
<evidence type="ECO:0000256" key="2">
    <source>
        <dbReference type="ARBA" id="ARBA00022692"/>
    </source>
</evidence>
<dbReference type="Proteomes" id="UP001189429">
    <property type="component" value="Unassembled WGS sequence"/>
</dbReference>
<proteinExistence type="predicted"/>
<reference evidence="9" key="1">
    <citation type="submission" date="2023-10" db="EMBL/GenBank/DDBJ databases">
        <authorList>
            <person name="Chen Y."/>
            <person name="Shah S."/>
            <person name="Dougan E. K."/>
            <person name="Thang M."/>
            <person name="Chan C."/>
        </authorList>
    </citation>
    <scope>NUCLEOTIDE SEQUENCE [LARGE SCALE GENOMIC DNA]</scope>
</reference>
<keyword evidence="3" id="KW-0106">Calcium</keyword>
<dbReference type="PROSITE" id="PS50222">
    <property type="entry name" value="EF_HAND_2"/>
    <property type="match status" value="2"/>
</dbReference>
<dbReference type="Gene3D" id="1.10.238.10">
    <property type="entry name" value="EF-hand"/>
    <property type="match status" value="1"/>
</dbReference>
<dbReference type="InterPro" id="IPR011992">
    <property type="entry name" value="EF-hand-dom_pair"/>
</dbReference>
<dbReference type="Pfam" id="PF00520">
    <property type="entry name" value="Ion_trans"/>
    <property type="match status" value="1"/>
</dbReference>
<dbReference type="InterPro" id="IPR002048">
    <property type="entry name" value="EF_hand_dom"/>
</dbReference>
<feature type="transmembrane region" description="Helical" evidence="7">
    <location>
        <begin position="440"/>
        <end position="466"/>
    </location>
</feature>
<evidence type="ECO:0000259" key="8">
    <source>
        <dbReference type="PROSITE" id="PS50222"/>
    </source>
</evidence>
<feature type="compositionally biased region" description="Low complexity" evidence="6">
    <location>
        <begin position="81"/>
        <end position="96"/>
    </location>
</feature>
<dbReference type="Gene3D" id="1.20.120.350">
    <property type="entry name" value="Voltage-gated potassium channels. Chain C"/>
    <property type="match status" value="1"/>
</dbReference>
<dbReference type="InterPro" id="IPR027359">
    <property type="entry name" value="Volt_channel_dom_sf"/>
</dbReference>
<evidence type="ECO:0000313" key="10">
    <source>
        <dbReference type="Proteomes" id="UP001189429"/>
    </source>
</evidence>
<keyword evidence="2 7" id="KW-0812">Transmembrane</keyword>
<comment type="caution">
    <text evidence="9">The sequence shown here is derived from an EMBL/GenBank/DDBJ whole genome shotgun (WGS) entry which is preliminary data.</text>
</comment>
<feature type="region of interest" description="Disordered" evidence="6">
    <location>
        <begin position="78"/>
        <end position="157"/>
    </location>
</feature>